<evidence type="ECO:0000256" key="8">
    <source>
        <dbReference type="ARBA" id="ARBA00022723"/>
    </source>
</evidence>
<keyword evidence="10" id="KW-0067">ATP-binding</keyword>
<evidence type="ECO:0000256" key="10">
    <source>
        <dbReference type="ARBA" id="ARBA00022840"/>
    </source>
</evidence>
<comment type="similarity">
    <text evidence="4">Belongs to the poly(A) polymerase family.</text>
</comment>
<dbReference type="STRING" id="35608.A0A2U1MBS3"/>
<evidence type="ECO:0000256" key="7">
    <source>
        <dbReference type="ARBA" id="ARBA00022679"/>
    </source>
</evidence>
<dbReference type="Gene3D" id="1.10.1410.10">
    <property type="match status" value="1"/>
</dbReference>
<dbReference type="InterPro" id="IPR048840">
    <property type="entry name" value="PolA_pol_NTPase"/>
</dbReference>
<comment type="caution">
    <text evidence="15">The sequence shown here is derived from an EMBL/GenBank/DDBJ whole genome shotgun (WGS) entry which is preliminary data.</text>
</comment>
<accession>A0A2U1MBS3</accession>
<dbReference type="GO" id="GO:0046872">
    <property type="term" value="F:metal ion binding"/>
    <property type="evidence" value="ECO:0007669"/>
    <property type="project" value="UniProtKB-KW"/>
</dbReference>
<dbReference type="GO" id="GO:0003723">
    <property type="term" value="F:RNA binding"/>
    <property type="evidence" value="ECO:0007669"/>
    <property type="project" value="InterPro"/>
</dbReference>
<dbReference type="EMBL" id="PKPP01005818">
    <property type="protein sequence ID" value="PWA58709.1"/>
    <property type="molecule type" value="Genomic_DNA"/>
</dbReference>
<reference evidence="15 16" key="1">
    <citation type="journal article" date="2018" name="Mol. Plant">
        <title>The genome of Artemisia annua provides insight into the evolution of Asteraceae family and artemisinin biosynthesis.</title>
        <authorList>
            <person name="Shen Q."/>
            <person name="Zhang L."/>
            <person name="Liao Z."/>
            <person name="Wang S."/>
            <person name="Yan T."/>
            <person name="Shi P."/>
            <person name="Liu M."/>
            <person name="Fu X."/>
            <person name="Pan Q."/>
            <person name="Wang Y."/>
            <person name="Lv Z."/>
            <person name="Lu X."/>
            <person name="Zhang F."/>
            <person name="Jiang W."/>
            <person name="Ma Y."/>
            <person name="Chen M."/>
            <person name="Hao X."/>
            <person name="Li L."/>
            <person name="Tang Y."/>
            <person name="Lv G."/>
            <person name="Zhou Y."/>
            <person name="Sun X."/>
            <person name="Brodelius P.E."/>
            <person name="Rose J.K.C."/>
            <person name="Tang K."/>
        </authorList>
    </citation>
    <scope>NUCLEOTIDE SEQUENCE [LARGE SCALE GENOMIC DNA]</scope>
    <source>
        <strain evidence="16">cv. Huhao1</strain>
        <tissue evidence="15">Leaf</tissue>
    </source>
</reference>
<evidence type="ECO:0000256" key="11">
    <source>
        <dbReference type="ARBA" id="ARBA00022842"/>
    </source>
</evidence>
<dbReference type="GO" id="GO:0031123">
    <property type="term" value="P:RNA 3'-end processing"/>
    <property type="evidence" value="ECO:0007669"/>
    <property type="project" value="InterPro"/>
</dbReference>
<feature type="domain" description="Poly(A) polymerase central" evidence="13">
    <location>
        <begin position="192"/>
        <end position="328"/>
    </location>
</feature>
<dbReference type="GO" id="GO:0005634">
    <property type="term" value="C:nucleus"/>
    <property type="evidence" value="ECO:0007669"/>
    <property type="project" value="UniProtKB-SubCell"/>
</dbReference>
<evidence type="ECO:0000259" key="14">
    <source>
        <dbReference type="Pfam" id="PF20750"/>
    </source>
</evidence>
<evidence type="ECO:0000313" key="16">
    <source>
        <dbReference type="Proteomes" id="UP000245207"/>
    </source>
</evidence>
<keyword evidence="11" id="KW-0460">Magnesium</keyword>
<feature type="domain" description="Poly(A) polymerase nucleotidyltransferase" evidence="14">
    <location>
        <begin position="4"/>
        <end position="186"/>
    </location>
</feature>
<dbReference type="PANTHER" id="PTHR10682:SF33">
    <property type="entry name" value="NUCLEAR POLY(A) POLYMERASE 3"/>
    <property type="match status" value="1"/>
</dbReference>
<evidence type="ECO:0000256" key="9">
    <source>
        <dbReference type="ARBA" id="ARBA00022741"/>
    </source>
</evidence>
<proteinExistence type="inferred from homology"/>
<keyword evidence="9" id="KW-0547">Nucleotide-binding</keyword>
<dbReference type="SUPFAM" id="SSF81301">
    <property type="entry name" value="Nucleotidyltransferase"/>
    <property type="match status" value="1"/>
</dbReference>
<evidence type="ECO:0000256" key="1">
    <source>
        <dbReference type="ARBA" id="ARBA00001936"/>
    </source>
</evidence>
<dbReference type="InterPro" id="IPR011068">
    <property type="entry name" value="NuclTrfase_I-like_C"/>
</dbReference>
<dbReference type="AlphaFoldDB" id="A0A2U1MBS3"/>
<dbReference type="Gene3D" id="3.30.460.10">
    <property type="entry name" value="Beta Polymerase, domain 2"/>
    <property type="match status" value="1"/>
</dbReference>
<dbReference type="GO" id="GO:0006397">
    <property type="term" value="P:mRNA processing"/>
    <property type="evidence" value="ECO:0007669"/>
    <property type="project" value="UniProtKB-KW"/>
</dbReference>
<gene>
    <name evidence="15" type="ORF">CTI12_AA397310</name>
</gene>
<keyword evidence="16" id="KW-1185">Reference proteome</keyword>
<keyword evidence="6" id="KW-0507">mRNA processing</keyword>
<dbReference type="SUPFAM" id="SSF81631">
    <property type="entry name" value="PAP/OAS1 substrate-binding domain"/>
    <property type="match status" value="1"/>
</dbReference>
<dbReference type="InterPro" id="IPR007012">
    <property type="entry name" value="PolA_pol_cen_dom"/>
</dbReference>
<dbReference type="Pfam" id="PF04928">
    <property type="entry name" value="PAP_central"/>
    <property type="match status" value="1"/>
</dbReference>
<dbReference type="SUPFAM" id="SSF55003">
    <property type="entry name" value="PAP/Archaeal CCA-adding enzyme, C-terminal domain"/>
    <property type="match status" value="1"/>
</dbReference>
<dbReference type="InterPro" id="IPR043519">
    <property type="entry name" value="NT_sf"/>
</dbReference>
<name>A0A2U1MBS3_ARTAN</name>
<comment type="subcellular location">
    <subcellularLocation>
        <location evidence="3">Nucleus</location>
    </subcellularLocation>
</comment>
<organism evidence="15 16">
    <name type="scientific">Artemisia annua</name>
    <name type="common">Sweet wormwood</name>
    <dbReference type="NCBI Taxonomy" id="35608"/>
    <lineage>
        <taxon>Eukaryota</taxon>
        <taxon>Viridiplantae</taxon>
        <taxon>Streptophyta</taxon>
        <taxon>Embryophyta</taxon>
        <taxon>Tracheophyta</taxon>
        <taxon>Spermatophyta</taxon>
        <taxon>Magnoliopsida</taxon>
        <taxon>eudicotyledons</taxon>
        <taxon>Gunneridae</taxon>
        <taxon>Pentapetalae</taxon>
        <taxon>asterids</taxon>
        <taxon>campanulids</taxon>
        <taxon>Asterales</taxon>
        <taxon>Asteraceae</taxon>
        <taxon>Asteroideae</taxon>
        <taxon>Anthemideae</taxon>
        <taxon>Artemisiinae</taxon>
        <taxon>Artemisia</taxon>
    </lineage>
</organism>
<dbReference type="PANTHER" id="PTHR10682">
    <property type="entry name" value="POLY A POLYMERASE"/>
    <property type="match status" value="1"/>
</dbReference>
<evidence type="ECO:0000256" key="3">
    <source>
        <dbReference type="ARBA" id="ARBA00004123"/>
    </source>
</evidence>
<dbReference type="Pfam" id="PF20750">
    <property type="entry name" value="PAP_NTPase"/>
    <property type="match status" value="1"/>
</dbReference>
<evidence type="ECO:0000256" key="12">
    <source>
        <dbReference type="ARBA" id="ARBA00023242"/>
    </source>
</evidence>
<dbReference type="Gene3D" id="3.30.70.590">
    <property type="entry name" value="Poly(A) polymerase predicted RNA binding domain"/>
    <property type="match status" value="1"/>
</dbReference>
<evidence type="ECO:0000256" key="4">
    <source>
        <dbReference type="ARBA" id="ARBA00010912"/>
    </source>
</evidence>
<evidence type="ECO:0000256" key="6">
    <source>
        <dbReference type="ARBA" id="ARBA00022664"/>
    </source>
</evidence>
<keyword evidence="12" id="KW-0539">Nucleus</keyword>
<protein>
    <recommendedName>
        <fullName evidence="5">polynucleotide adenylyltransferase</fullName>
        <ecNumber evidence="5">2.7.7.19</ecNumber>
    </recommendedName>
</protein>
<dbReference type="GO" id="GO:1990817">
    <property type="term" value="F:poly(A) RNA polymerase activity"/>
    <property type="evidence" value="ECO:0007669"/>
    <property type="project" value="UniProtKB-EC"/>
</dbReference>
<keyword evidence="7" id="KW-0808">Transferase</keyword>
<dbReference type="GO" id="GO:0005524">
    <property type="term" value="F:ATP binding"/>
    <property type="evidence" value="ECO:0007669"/>
    <property type="project" value="UniProtKB-KW"/>
</dbReference>
<evidence type="ECO:0000256" key="5">
    <source>
        <dbReference type="ARBA" id="ARBA00012388"/>
    </source>
</evidence>
<dbReference type="Proteomes" id="UP000245207">
    <property type="component" value="Unassembled WGS sequence"/>
</dbReference>
<comment type="cofactor">
    <cofactor evidence="2">
        <name>Mg(2+)</name>
        <dbReference type="ChEBI" id="CHEBI:18420"/>
    </cofactor>
</comment>
<dbReference type="CDD" id="cd05402">
    <property type="entry name" value="NT_PAP_TUTase"/>
    <property type="match status" value="1"/>
</dbReference>
<comment type="cofactor">
    <cofactor evidence="1">
        <name>Mn(2+)</name>
        <dbReference type="ChEBI" id="CHEBI:29035"/>
    </cofactor>
</comment>
<dbReference type="EC" id="2.7.7.19" evidence="5"/>
<evidence type="ECO:0000256" key="2">
    <source>
        <dbReference type="ARBA" id="ARBA00001946"/>
    </source>
</evidence>
<evidence type="ECO:0000259" key="13">
    <source>
        <dbReference type="Pfam" id="PF04928"/>
    </source>
</evidence>
<evidence type="ECO:0000313" key="15">
    <source>
        <dbReference type="EMBL" id="PWA58709.1"/>
    </source>
</evidence>
<keyword evidence="8" id="KW-0479">Metal-binding</keyword>
<dbReference type="OrthoDB" id="412748at2759"/>
<sequence length="501" mass="56527">MVSQAELDTSASLLKFISDEGLVASDVEEEKRKNVVDKLKEILMAWIKRVAYQRRLPPNQIKDASVTILPYGSYGLGVYNADSNIDLLCVGPCFASMAEDYFIVLHNMLAGRSEVFGIHCVKDVKVPLLRFTFEGIMIDLSFAKLQVAAVPENVDVSNPSFIKSIDKTSSKNFSGVRLKNSILQLVPDVKAFQELLRCVKLWAKRRGVYSDLFGLFGGTHLAILAALICEKNPSASLLDLISMFFKTFAFWPWPEPVILEEGATPKPPPLPLGTQALMTIQLPGSRNEYCHSNMTTSTFNKIRSEFRRGYRQTQDPYKPQFNWGNLFEPFSYSKSYLRFIKICLSAYNKDELGTWVHWVRSRIRTLLDKLEELHALCDPNPTEYIDLSIRVPNVVFYWGLVPGRGDNLDLNAATNDLMTNLSIGYQGNLGRMTLTIVHASQLSNLQLADDHIKTELSLCTYNHQQQMMPVYSTHSPHYVVGYLVTEGNPEHPHANGLSVEF</sequence>